<dbReference type="SUPFAM" id="SSF52540">
    <property type="entry name" value="P-loop containing nucleoside triphosphate hydrolases"/>
    <property type="match status" value="1"/>
</dbReference>
<evidence type="ECO:0000313" key="11">
    <source>
        <dbReference type="Proteomes" id="UP000562395"/>
    </source>
</evidence>
<protein>
    <submittedName>
        <fullName evidence="10">Uncharacterized protein involved in exopolysaccharide biosynthesis/Mrp family chromosome partitioning ATPase</fullName>
    </submittedName>
</protein>
<keyword evidence="4" id="KW-0547">Nucleotide-binding</keyword>
<proteinExistence type="predicted"/>
<dbReference type="PANTHER" id="PTHR32309">
    <property type="entry name" value="TYROSINE-PROTEIN KINASE"/>
    <property type="match status" value="1"/>
</dbReference>
<evidence type="ECO:0000256" key="5">
    <source>
        <dbReference type="ARBA" id="ARBA00022840"/>
    </source>
</evidence>
<comment type="subcellular location">
    <subcellularLocation>
        <location evidence="1">Cell membrane</location>
        <topology evidence="1">Multi-pass membrane protein</topology>
    </subcellularLocation>
</comment>
<feature type="domain" description="CobQ/CobB/MinD/ParA nucleotide binding" evidence="8">
    <location>
        <begin position="541"/>
        <end position="729"/>
    </location>
</feature>
<evidence type="ECO:0000256" key="4">
    <source>
        <dbReference type="ARBA" id="ARBA00022741"/>
    </source>
</evidence>
<evidence type="ECO:0000259" key="8">
    <source>
        <dbReference type="Pfam" id="PF01656"/>
    </source>
</evidence>
<keyword evidence="5" id="KW-0067">ATP-binding</keyword>
<dbReference type="PANTHER" id="PTHR32309:SF31">
    <property type="entry name" value="CAPSULAR EXOPOLYSACCHARIDE FAMILY"/>
    <property type="match status" value="1"/>
</dbReference>
<evidence type="ECO:0000256" key="1">
    <source>
        <dbReference type="ARBA" id="ARBA00004651"/>
    </source>
</evidence>
<evidence type="ECO:0000256" key="3">
    <source>
        <dbReference type="ARBA" id="ARBA00022692"/>
    </source>
</evidence>
<dbReference type="InterPro" id="IPR005702">
    <property type="entry name" value="Wzc-like_C"/>
</dbReference>
<evidence type="ECO:0000256" key="7">
    <source>
        <dbReference type="ARBA" id="ARBA00023136"/>
    </source>
</evidence>
<accession>A0A7W5ZYV5</accession>
<dbReference type="InterPro" id="IPR002586">
    <property type="entry name" value="CobQ/CobB/MinD/ParA_Nub-bd_dom"/>
</dbReference>
<dbReference type="Pfam" id="PF01656">
    <property type="entry name" value="CbiA"/>
    <property type="match status" value="1"/>
</dbReference>
<keyword evidence="7" id="KW-0472">Membrane</keyword>
<keyword evidence="6" id="KW-1133">Transmembrane helix</keyword>
<dbReference type="Proteomes" id="UP000562395">
    <property type="component" value="Unassembled WGS sequence"/>
</dbReference>
<dbReference type="CDD" id="cd05387">
    <property type="entry name" value="BY-kinase"/>
    <property type="match status" value="1"/>
</dbReference>
<keyword evidence="2" id="KW-1003">Cell membrane</keyword>
<dbReference type="EMBL" id="JACICY010000016">
    <property type="protein sequence ID" value="MBB3862570.1"/>
    <property type="molecule type" value="Genomic_DNA"/>
</dbReference>
<organism evidence="10 11">
    <name type="scientific">Novosphingobium hassiacum</name>
    <dbReference type="NCBI Taxonomy" id="173676"/>
    <lineage>
        <taxon>Bacteria</taxon>
        <taxon>Pseudomonadati</taxon>
        <taxon>Pseudomonadota</taxon>
        <taxon>Alphaproteobacteria</taxon>
        <taxon>Sphingomonadales</taxon>
        <taxon>Sphingomonadaceae</taxon>
        <taxon>Novosphingobium</taxon>
    </lineage>
</organism>
<keyword evidence="11" id="KW-1185">Reference proteome</keyword>
<sequence length="771" mass="83302">MSDLVIQRGRAGRGRLVRASASPVDAFNTSNEQFGLKDLLRVIVRHRAMLLIVVGFSTLATLAWQLTAQDKYSATANVQVELIDDVGTNQADVQAKNVQRIANEVKLYRSRAVAEKVAEDLSDKDLNRVLKGAGSDPDGSRDKRIALATSAIQDMMSIQAEEGSDLIEVTAVARTPKVAALIANSYPLANAALKNEKNNGRRGDLLASLNSERKKRAKQAAEAAEALADYRLSKGMFVGSGTAEDLQQINRIAAEAASAQAMRAGSAAQSAAVARAAQINTTANATSPVLQALERQEADLAAEYARLSPTYGENYPEVARLTAQLGEVRRRISGERERAVSIAAQVANTEAARLTQMSRGEANRDAARAGQLEGIVGRLTSLARNNTANTVQLEELDRAANVSAKAYTEIAERISQVRSEMLVGGVTSTLISPAIANDDRVSPTPLKMTVLAFMASSLLGLLLVFARELMDDKLRTVSQVRRLFSLPTFGMLPILSDGGTDKFEDSPVIADPQSLFAEVARSSLAEVSALAPKDKSQSVLITSPLPGDGKSVVTLTLAAAAMVMGKRVVIVDLDLRKASILQQIHRELNSPELLDVLRGKVDLKSLSGPASRSADMPANYGESEIDFQRLTLLSTTSPISQPAALLASGRIHRLIEDCKARYDLVLINAPATLAVRDARTMCEFADETVIVARWGVTTIDQMRATLELLGQENIAGVLFNQVDYAEHARRRYGDSIEFYIHAADYYQPPEPARWGSIARIRKAFGRNHSYA</sequence>
<dbReference type="AlphaFoldDB" id="A0A7W5ZYV5"/>
<evidence type="ECO:0000259" key="9">
    <source>
        <dbReference type="Pfam" id="PF02706"/>
    </source>
</evidence>
<feature type="domain" description="Polysaccharide chain length determinant N-terminal" evidence="9">
    <location>
        <begin position="33"/>
        <end position="121"/>
    </location>
</feature>
<reference evidence="10 11" key="1">
    <citation type="submission" date="2020-08" db="EMBL/GenBank/DDBJ databases">
        <title>Genomic Encyclopedia of Type Strains, Phase IV (KMG-IV): sequencing the most valuable type-strain genomes for metagenomic binning, comparative biology and taxonomic classification.</title>
        <authorList>
            <person name="Goeker M."/>
        </authorList>
    </citation>
    <scope>NUCLEOTIDE SEQUENCE [LARGE SCALE GENOMIC DNA]</scope>
    <source>
        <strain evidence="10 11">DSM 14552</strain>
    </source>
</reference>
<dbReference type="Pfam" id="PF02706">
    <property type="entry name" value="Wzz"/>
    <property type="match status" value="1"/>
</dbReference>
<dbReference type="InterPro" id="IPR027417">
    <property type="entry name" value="P-loop_NTPase"/>
</dbReference>
<dbReference type="Gene3D" id="3.40.50.300">
    <property type="entry name" value="P-loop containing nucleotide triphosphate hydrolases"/>
    <property type="match status" value="1"/>
</dbReference>
<dbReference type="RefSeq" id="WP_183615043.1">
    <property type="nucleotide sequence ID" value="NZ_JACICY010000016.1"/>
</dbReference>
<evidence type="ECO:0000256" key="6">
    <source>
        <dbReference type="ARBA" id="ARBA00022989"/>
    </source>
</evidence>
<dbReference type="InterPro" id="IPR050445">
    <property type="entry name" value="Bact_polysacc_biosynth/exp"/>
</dbReference>
<dbReference type="GO" id="GO:0005886">
    <property type="term" value="C:plasma membrane"/>
    <property type="evidence" value="ECO:0007669"/>
    <property type="project" value="UniProtKB-SubCell"/>
</dbReference>
<comment type="caution">
    <text evidence="10">The sequence shown here is derived from an EMBL/GenBank/DDBJ whole genome shotgun (WGS) entry which is preliminary data.</text>
</comment>
<evidence type="ECO:0000256" key="2">
    <source>
        <dbReference type="ARBA" id="ARBA00022475"/>
    </source>
</evidence>
<gene>
    <name evidence="10" type="ORF">GGQ88_003871</name>
</gene>
<evidence type="ECO:0000313" key="10">
    <source>
        <dbReference type="EMBL" id="MBB3862570.1"/>
    </source>
</evidence>
<dbReference type="InterPro" id="IPR003856">
    <property type="entry name" value="LPS_length_determ_N"/>
</dbReference>
<name>A0A7W5ZYV5_9SPHN</name>
<keyword evidence="3" id="KW-0812">Transmembrane</keyword>